<dbReference type="HOGENOM" id="CLU_2307732_0_0_1"/>
<feature type="region of interest" description="Disordered" evidence="1">
    <location>
        <begin position="1"/>
        <end position="30"/>
    </location>
</feature>
<name>A0A0C2ZBM6_9AGAM</name>
<dbReference type="OrthoDB" id="48041at2759"/>
<dbReference type="InParanoid" id="A0A0C2ZBM6"/>
<accession>A0A0C2ZBM6</accession>
<gene>
    <name evidence="2" type="ORF">SCLCIDRAFT_27492</name>
</gene>
<evidence type="ECO:0000313" key="2">
    <source>
        <dbReference type="EMBL" id="KIM59228.1"/>
    </source>
</evidence>
<feature type="compositionally biased region" description="Basic and acidic residues" evidence="1">
    <location>
        <begin position="13"/>
        <end position="25"/>
    </location>
</feature>
<organism evidence="2 3">
    <name type="scientific">Scleroderma citrinum Foug A</name>
    <dbReference type="NCBI Taxonomy" id="1036808"/>
    <lineage>
        <taxon>Eukaryota</taxon>
        <taxon>Fungi</taxon>
        <taxon>Dikarya</taxon>
        <taxon>Basidiomycota</taxon>
        <taxon>Agaricomycotina</taxon>
        <taxon>Agaricomycetes</taxon>
        <taxon>Agaricomycetidae</taxon>
        <taxon>Boletales</taxon>
        <taxon>Sclerodermatineae</taxon>
        <taxon>Sclerodermataceae</taxon>
        <taxon>Scleroderma</taxon>
    </lineage>
</organism>
<protein>
    <submittedName>
        <fullName evidence="2">Uncharacterized protein</fullName>
    </submittedName>
</protein>
<dbReference type="AlphaFoldDB" id="A0A0C2ZBM6"/>
<dbReference type="EMBL" id="KN822076">
    <property type="protein sequence ID" value="KIM59228.1"/>
    <property type="molecule type" value="Genomic_DNA"/>
</dbReference>
<evidence type="ECO:0000313" key="3">
    <source>
        <dbReference type="Proteomes" id="UP000053989"/>
    </source>
</evidence>
<proteinExistence type="predicted"/>
<keyword evidence="3" id="KW-1185">Reference proteome</keyword>
<reference evidence="2 3" key="1">
    <citation type="submission" date="2014-04" db="EMBL/GenBank/DDBJ databases">
        <authorList>
            <consortium name="DOE Joint Genome Institute"/>
            <person name="Kuo A."/>
            <person name="Kohler A."/>
            <person name="Nagy L.G."/>
            <person name="Floudas D."/>
            <person name="Copeland A."/>
            <person name="Barry K.W."/>
            <person name="Cichocki N."/>
            <person name="Veneault-Fourrey C."/>
            <person name="LaButti K."/>
            <person name="Lindquist E.A."/>
            <person name="Lipzen A."/>
            <person name="Lundell T."/>
            <person name="Morin E."/>
            <person name="Murat C."/>
            <person name="Sun H."/>
            <person name="Tunlid A."/>
            <person name="Henrissat B."/>
            <person name="Grigoriev I.V."/>
            <person name="Hibbett D.S."/>
            <person name="Martin F."/>
            <person name="Nordberg H.P."/>
            <person name="Cantor M.N."/>
            <person name="Hua S.X."/>
        </authorList>
    </citation>
    <scope>NUCLEOTIDE SEQUENCE [LARGE SCALE GENOMIC DNA]</scope>
    <source>
        <strain evidence="2 3">Foug A</strain>
    </source>
</reference>
<reference evidence="3" key="2">
    <citation type="submission" date="2015-01" db="EMBL/GenBank/DDBJ databases">
        <title>Evolutionary Origins and Diversification of the Mycorrhizal Mutualists.</title>
        <authorList>
            <consortium name="DOE Joint Genome Institute"/>
            <consortium name="Mycorrhizal Genomics Consortium"/>
            <person name="Kohler A."/>
            <person name="Kuo A."/>
            <person name="Nagy L.G."/>
            <person name="Floudas D."/>
            <person name="Copeland A."/>
            <person name="Barry K.W."/>
            <person name="Cichocki N."/>
            <person name="Veneault-Fourrey C."/>
            <person name="LaButti K."/>
            <person name="Lindquist E.A."/>
            <person name="Lipzen A."/>
            <person name="Lundell T."/>
            <person name="Morin E."/>
            <person name="Murat C."/>
            <person name="Riley R."/>
            <person name="Ohm R."/>
            <person name="Sun H."/>
            <person name="Tunlid A."/>
            <person name="Henrissat B."/>
            <person name="Grigoriev I.V."/>
            <person name="Hibbett D.S."/>
            <person name="Martin F."/>
        </authorList>
    </citation>
    <scope>NUCLEOTIDE SEQUENCE [LARGE SCALE GENOMIC DNA]</scope>
    <source>
        <strain evidence="3">Foug A</strain>
    </source>
</reference>
<evidence type="ECO:0000256" key="1">
    <source>
        <dbReference type="SAM" id="MobiDB-lite"/>
    </source>
</evidence>
<sequence>MSEEVIRKRREREHKNSQADQERAPSRSGLTSTLSSALEWYNQSAHSYTTLTLAREPGIWGYHATADERDGAPSFATYGRQDQIWRRLFGVSRCAFLFLV</sequence>
<dbReference type="Proteomes" id="UP000053989">
    <property type="component" value="Unassembled WGS sequence"/>
</dbReference>